<accession>A0A0A9DWH5</accession>
<reference evidence="1" key="2">
    <citation type="journal article" date="2015" name="Data Brief">
        <title>Shoot transcriptome of the giant reed, Arundo donax.</title>
        <authorList>
            <person name="Barrero R.A."/>
            <person name="Guerrero F.D."/>
            <person name="Moolhuijzen P."/>
            <person name="Goolsby J.A."/>
            <person name="Tidwell J."/>
            <person name="Bellgard S.E."/>
            <person name="Bellgard M.I."/>
        </authorList>
    </citation>
    <scope>NUCLEOTIDE SEQUENCE</scope>
    <source>
        <tissue evidence="1">Shoot tissue taken approximately 20 cm above the soil surface</tissue>
    </source>
</reference>
<proteinExistence type="predicted"/>
<organism evidence="1">
    <name type="scientific">Arundo donax</name>
    <name type="common">Giant reed</name>
    <name type="synonym">Donax arundinaceus</name>
    <dbReference type="NCBI Taxonomy" id="35708"/>
    <lineage>
        <taxon>Eukaryota</taxon>
        <taxon>Viridiplantae</taxon>
        <taxon>Streptophyta</taxon>
        <taxon>Embryophyta</taxon>
        <taxon>Tracheophyta</taxon>
        <taxon>Spermatophyta</taxon>
        <taxon>Magnoliopsida</taxon>
        <taxon>Liliopsida</taxon>
        <taxon>Poales</taxon>
        <taxon>Poaceae</taxon>
        <taxon>PACMAD clade</taxon>
        <taxon>Arundinoideae</taxon>
        <taxon>Arundineae</taxon>
        <taxon>Arundo</taxon>
    </lineage>
</organism>
<dbReference type="EMBL" id="GBRH01207870">
    <property type="protein sequence ID" value="JAD90025.1"/>
    <property type="molecule type" value="Transcribed_RNA"/>
</dbReference>
<name>A0A0A9DWH5_ARUDO</name>
<protein>
    <submittedName>
        <fullName evidence="1">Uncharacterized protein</fullName>
    </submittedName>
</protein>
<sequence>MGEPNPSPLPEALALKTNVSFQFQSHASPIAIFPFSSLARLFRVFSSSYPLSTLSSDLSPWGLSHVSPSPSSPCSAAVVT</sequence>
<evidence type="ECO:0000313" key="1">
    <source>
        <dbReference type="EMBL" id="JAD90025.1"/>
    </source>
</evidence>
<reference evidence="1" key="1">
    <citation type="submission" date="2014-09" db="EMBL/GenBank/DDBJ databases">
        <authorList>
            <person name="Magalhaes I.L.F."/>
            <person name="Oliveira U."/>
            <person name="Santos F.R."/>
            <person name="Vidigal T.H.D.A."/>
            <person name="Brescovit A.D."/>
            <person name="Santos A.J."/>
        </authorList>
    </citation>
    <scope>NUCLEOTIDE SEQUENCE</scope>
    <source>
        <tissue evidence="1">Shoot tissue taken approximately 20 cm above the soil surface</tissue>
    </source>
</reference>
<dbReference type="AlphaFoldDB" id="A0A0A9DWH5"/>